<dbReference type="InParanoid" id="A0A3P8WTI6"/>
<dbReference type="PROSITE" id="PS50950">
    <property type="entry name" value="ZF_THAP"/>
    <property type="match status" value="1"/>
</dbReference>
<evidence type="ECO:0000256" key="4">
    <source>
        <dbReference type="ARBA" id="ARBA00023125"/>
    </source>
</evidence>
<dbReference type="SUPFAM" id="SSF57716">
    <property type="entry name" value="Glucocorticoid receptor-like (DNA-binding domain)"/>
    <property type="match status" value="1"/>
</dbReference>
<keyword evidence="1" id="KW-0479">Metal-binding</keyword>
<dbReference type="Gene3D" id="6.20.210.20">
    <property type="entry name" value="THAP domain"/>
    <property type="match status" value="1"/>
</dbReference>
<dbReference type="InterPro" id="IPR038441">
    <property type="entry name" value="THAP_Znf_sf"/>
</dbReference>
<keyword evidence="4 5" id="KW-0238">DNA-binding</keyword>
<reference evidence="7" key="2">
    <citation type="submission" date="2025-08" db="UniProtKB">
        <authorList>
            <consortium name="Ensembl"/>
        </authorList>
    </citation>
    <scope>IDENTIFICATION</scope>
</reference>
<dbReference type="SMART" id="SM00692">
    <property type="entry name" value="DM3"/>
    <property type="match status" value="1"/>
</dbReference>
<evidence type="ECO:0000313" key="7">
    <source>
        <dbReference type="Ensembl" id="ENSCSEP00000030748.1"/>
    </source>
</evidence>
<reference evidence="7 8" key="1">
    <citation type="journal article" date="2014" name="Nat. Genet.">
        <title>Whole-genome sequence of a flatfish provides insights into ZW sex chromosome evolution and adaptation to a benthic lifestyle.</title>
        <authorList>
            <person name="Chen S."/>
            <person name="Zhang G."/>
            <person name="Shao C."/>
            <person name="Huang Q."/>
            <person name="Liu G."/>
            <person name="Zhang P."/>
            <person name="Song W."/>
            <person name="An N."/>
            <person name="Chalopin D."/>
            <person name="Volff J.N."/>
            <person name="Hong Y."/>
            <person name="Li Q."/>
            <person name="Sha Z."/>
            <person name="Zhou H."/>
            <person name="Xie M."/>
            <person name="Yu Q."/>
            <person name="Liu Y."/>
            <person name="Xiang H."/>
            <person name="Wang N."/>
            <person name="Wu K."/>
            <person name="Yang C."/>
            <person name="Zhou Q."/>
            <person name="Liao X."/>
            <person name="Yang L."/>
            <person name="Hu Q."/>
            <person name="Zhang J."/>
            <person name="Meng L."/>
            <person name="Jin L."/>
            <person name="Tian Y."/>
            <person name="Lian J."/>
            <person name="Yang J."/>
            <person name="Miao G."/>
            <person name="Liu S."/>
            <person name="Liang Z."/>
            <person name="Yan F."/>
            <person name="Li Y."/>
            <person name="Sun B."/>
            <person name="Zhang H."/>
            <person name="Zhang J."/>
            <person name="Zhu Y."/>
            <person name="Du M."/>
            <person name="Zhao Y."/>
            <person name="Schartl M."/>
            <person name="Tang Q."/>
            <person name="Wang J."/>
        </authorList>
    </citation>
    <scope>NUCLEOTIDE SEQUENCE</scope>
</reference>
<evidence type="ECO:0000256" key="5">
    <source>
        <dbReference type="PROSITE-ProRule" id="PRU00309"/>
    </source>
</evidence>
<accession>A0A3P8WTI6</accession>
<keyword evidence="3" id="KW-0862">Zinc</keyword>
<feature type="domain" description="THAP-type" evidence="6">
    <location>
        <begin position="1"/>
        <end position="83"/>
    </location>
</feature>
<keyword evidence="2 5" id="KW-0863">Zinc-finger</keyword>
<dbReference type="OMA" id="HCTAYNC"/>
<dbReference type="PANTHER" id="PTHR47577:SF1">
    <property type="entry name" value="THAP DOMAIN-CONTAINING PROTEIN 6"/>
    <property type="match status" value="1"/>
</dbReference>
<evidence type="ECO:0000256" key="2">
    <source>
        <dbReference type="ARBA" id="ARBA00022771"/>
    </source>
</evidence>
<proteinExistence type="predicted"/>
<dbReference type="PANTHER" id="PTHR47577">
    <property type="entry name" value="THAP DOMAIN-CONTAINING PROTEIN 6"/>
    <property type="match status" value="1"/>
</dbReference>
<dbReference type="Ensembl" id="ENSCSET00000031154.1">
    <property type="protein sequence ID" value="ENSCSEP00000030748.1"/>
    <property type="gene ID" value="ENSCSEG00000019688.1"/>
</dbReference>
<dbReference type="Proteomes" id="UP000265120">
    <property type="component" value="Chromosome 13"/>
</dbReference>
<dbReference type="AlphaFoldDB" id="A0A3P8WTI6"/>
<reference evidence="7" key="3">
    <citation type="submission" date="2025-09" db="UniProtKB">
        <authorList>
            <consortium name="Ensembl"/>
        </authorList>
    </citation>
    <scope>IDENTIFICATION</scope>
</reference>
<dbReference type="STRING" id="244447.ENSCSEP00000030748"/>
<dbReference type="Pfam" id="PF05485">
    <property type="entry name" value="THAP"/>
    <property type="match status" value="1"/>
</dbReference>
<dbReference type="InterPro" id="IPR006612">
    <property type="entry name" value="THAP_Znf"/>
</dbReference>
<dbReference type="GO" id="GO:0003677">
    <property type="term" value="F:DNA binding"/>
    <property type="evidence" value="ECO:0007669"/>
    <property type="project" value="UniProtKB-UniRule"/>
</dbReference>
<name>A0A3P8WTI6_CYNSE</name>
<evidence type="ECO:0000313" key="8">
    <source>
        <dbReference type="Proteomes" id="UP000265120"/>
    </source>
</evidence>
<dbReference type="SMART" id="SM00980">
    <property type="entry name" value="THAP"/>
    <property type="match status" value="1"/>
</dbReference>
<keyword evidence="8" id="KW-1185">Reference proteome</keyword>
<dbReference type="GO" id="GO:0008270">
    <property type="term" value="F:zinc ion binding"/>
    <property type="evidence" value="ECO:0007669"/>
    <property type="project" value="UniProtKB-KW"/>
</dbReference>
<dbReference type="GeneTree" id="ENSGT00940000165627"/>
<sequence length="110" mass="12682">MPKSCSAWGCKNRCTRIARSRGITFHKFPKRVDIRKQWEVALKRNHFSATRASVLCSAHFRPEEFDCTGQTVRLRDGVIPSVFTFPAHLQKVGTLNYLNLRDIITYVNTL</sequence>
<organism evidence="7 8">
    <name type="scientific">Cynoglossus semilaevis</name>
    <name type="common">Tongue sole</name>
    <dbReference type="NCBI Taxonomy" id="244447"/>
    <lineage>
        <taxon>Eukaryota</taxon>
        <taxon>Metazoa</taxon>
        <taxon>Chordata</taxon>
        <taxon>Craniata</taxon>
        <taxon>Vertebrata</taxon>
        <taxon>Euteleostomi</taxon>
        <taxon>Actinopterygii</taxon>
        <taxon>Neopterygii</taxon>
        <taxon>Teleostei</taxon>
        <taxon>Neoteleostei</taxon>
        <taxon>Acanthomorphata</taxon>
        <taxon>Carangaria</taxon>
        <taxon>Pleuronectiformes</taxon>
        <taxon>Pleuronectoidei</taxon>
        <taxon>Cynoglossidae</taxon>
        <taxon>Cynoglossinae</taxon>
        <taxon>Cynoglossus</taxon>
    </lineage>
</organism>
<evidence type="ECO:0000259" key="6">
    <source>
        <dbReference type="PROSITE" id="PS50950"/>
    </source>
</evidence>
<evidence type="ECO:0000256" key="1">
    <source>
        <dbReference type="ARBA" id="ARBA00022723"/>
    </source>
</evidence>
<protein>
    <recommendedName>
        <fullName evidence="6">THAP-type domain-containing protein</fullName>
    </recommendedName>
</protein>
<evidence type="ECO:0000256" key="3">
    <source>
        <dbReference type="ARBA" id="ARBA00022833"/>
    </source>
</evidence>